<keyword evidence="2 4" id="KW-0560">Oxidoreductase</keyword>
<gene>
    <name evidence="7" type="ORF">LY60_00141</name>
</gene>
<reference evidence="7 8" key="1">
    <citation type="submission" date="2019-07" db="EMBL/GenBank/DDBJ databases">
        <title>Genomic Encyclopedia of Type Strains, Phase I: the one thousand microbial genomes (KMG-I) project.</title>
        <authorList>
            <person name="Kyrpides N."/>
        </authorList>
    </citation>
    <scope>NUCLEOTIDE SEQUENCE [LARGE SCALE GENOMIC DNA]</scope>
    <source>
        <strain evidence="7 8">DSM 13558</strain>
    </source>
</reference>
<dbReference type="Pfam" id="PF02826">
    <property type="entry name" value="2-Hacid_dh_C"/>
    <property type="match status" value="1"/>
</dbReference>
<dbReference type="GO" id="GO:0016616">
    <property type="term" value="F:oxidoreductase activity, acting on the CH-OH group of donors, NAD or NADP as acceptor"/>
    <property type="evidence" value="ECO:0007669"/>
    <property type="project" value="InterPro"/>
</dbReference>
<evidence type="ECO:0000313" key="8">
    <source>
        <dbReference type="Proteomes" id="UP000315343"/>
    </source>
</evidence>
<comment type="caution">
    <text evidence="7">The sequence shown here is derived from an EMBL/GenBank/DDBJ whole genome shotgun (WGS) entry which is preliminary data.</text>
</comment>
<evidence type="ECO:0000256" key="1">
    <source>
        <dbReference type="ARBA" id="ARBA00005854"/>
    </source>
</evidence>
<evidence type="ECO:0000259" key="5">
    <source>
        <dbReference type="Pfam" id="PF00389"/>
    </source>
</evidence>
<dbReference type="Proteomes" id="UP000315343">
    <property type="component" value="Unassembled WGS sequence"/>
</dbReference>
<dbReference type="RefSeq" id="WP_145078585.1">
    <property type="nucleotide sequence ID" value="NZ_DAMBUX010000007.1"/>
</dbReference>
<evidence type="ECO:0000256" key="2">
    <source>
        <dbReference type="ARBA" id="ARBA00023002"/>
    </source>
</evidence>
<comment type="similarity">
    <text evidence="1 4">Belongs to the D-isomer specific 2-hydroxyacid dehydrogenase family.</text>
</comment>
<dbReference type="InterPro" id="IPR006140">
    <property type="entry name" value="D-isomer_DH_NAD-bd"/>
</dbReference>
<evidence type="ECO:0000256" key="4">
    <source>
        <dbReference type="RuleBase" id="RU003719"/>
    </source>
</evidence>
<evidence type="ECO:0000256" key="3">
    <source>
        <dbReference type="ARBA" id="ARBA00023027"/>
    </source>
</evidence>
<dbReference type="OrthoDB" id="9805416at2"/>
<keyword evidence="3" id="KW-0520">NAD</keyword>
<dbReference type="EMBL" id="VLKH01000001">
    <property type="protein sequence ID" value="TWH83531.1"/>
    <property type="molecule type" value="Genomic_DNA"/>
</dbReference>
<proteinExistence type="inferred from homology"/>
<dbReference type="SUPFAM" id="SSF52283">
    <property type="entry name" value="Formate/glycerate dehydrogenase catalytic domain-like"/>
    <property type="match status" value="1"/>
</dbReference>
<feature type="domain" description="D-isomer specific 2-hydroxyacid dehydrogenase NAD-binding" evidence="6">
    <location>
        <begin position="97"/>
        <end position="269"/>
    </location>
</feature>
<protein>
    <submittedName>
        <fullName evidence="7">Phosphoglycerate dehydrogenase-like enzyme</fullName>
    </submittedName>
</protein>
<sequence>MNIIIDKHYLEYARKTYPDIKFFEEIDQCPEAEALIGEPHNFKPEILDKMPNLRWIQSFRAGYDNIDMEYLKKRKITFTNGRDIFSVPIAEEVVLRILMHNANALKYIDNQKQHKWERFKRTELMGQTIGIIGTGSIATEIAKRLQGFGVKVLGFKRTPVLAMAYFDEIYSGKKGLEHVMANSDYIVVTVDLNKDTYHMINKDNINLMKNSASLINIARGSIINEKDLAEALKNNVISYASMDVFETEPLEENNELWDMKNVYLTPHTSGIVKNNKTRWEKLIKINIQNFVDNEALINVIK</sequence>
<dbReference type="SUPFAM" id="SSF51735">
    <property type="entry name" value="NAD(P)-binding Rossmann-fold domains"/>
    <property type="match status" value="1"/>
</dbReference>
<dbReference type="Pfam" id="PF00389">
    <property type="entry name" value="2-Hacid_dh"/>
    <property type="match status" value="1"/>
</dbReference>
<dbReference type="Gene3D" id="3.40.50.720">
    <property type="entry name" value="NAD(P)-binding Rossmann-like Domain"/>
    <property type="match status" value="2"/>
</dbReference>
<name>A0A562JK18_9FIRM</name>
<dbReference type="InterPro" id="IPR036291">
    <property type="entry name" value="NAD(P)-bd_dom_sf"/>
</dbReference>
<dbReference type="GO" id="GO:0051287">
    <property type="term" value="F:NAD binding"/>
    <property type="evidence" value="ECO:0007669"/>
    <property type="project" value="InterPro"/>
</dbReference>
<keyword evidence="8" id="KW-1185">Reference proteome</keyword>
<dbReference type="PANTHER" id="PTHR43333">
    <property type="entry name" value="2-HACID_DH_C DOMAIN-CONTAINING PROTEIN"/>
    <property type="match status" value="1"/>
</dbReference>
<dbReference type="InterPro" id="IPR006139">
    <property type="entry name" value="D-isomer_2_OHA_DH_cat_dom"/>
</dbReference>
<dbReference type="PANTHER" id="PTHR43333:SF1">
    <property type="entry name" value="D-ISOMER SPECIFIC 2-HYDROXYACID DEHYDROGENASE NAD-BINDING DOMAIN-CONTAINING PROTEIN"/>
    <property type="match status" value="1"/>
</dbReference>
<feature type="domain" description="D-isomer specific 2-hydroxyacid dehydrogenase catalytic" evidence="5">
    <location>
        <begin position="26"/>
        <end position="297"/>
    </location>
</feature>
<organism evidence="7 8">
    <name type="scientific">Sedimentibacter saalensis</name>
    <dbReference type="NCBI Taxonomy" id="130788"/>
    <lineage>
        <taxon>Bacteria</taxon>
        <taxon>Bacillati</taxon>
        <taxon>Bacillota</taxon>
        <taxon>Tissierellia</taxon>
        <taxon>Sedimentibacter</taxon>
    </lineage>
</organism>
<evidence type="ECO:0000313" key="7">
    <source>
        <dbReference type="EMBL" id="TWH83531.1"/>
    </source>
</evidence>
<dbReference type="CDD" id="cd05300">
    <property type="entry name" value="2-Hacid_dh_1"/>
    <property type="match status" value="1"/>
</dbReference>
<accession>A0A562JK18</accession>
<evidence type="ECO:0000259" key="6">
    <source>
        <dbReference type="Pfam" id="PF02826"/>
    </source>
</evidence>
<dbReference type="AlphaFoldDB" id="A0A562JK18"/>